<name>A0AAV7MI27_PLEWA</name>
<evidence type="ECO:0000313" key="2">
    <source>
        <dbReference type="Proteomes" id="UP001066276"/>
    </source>
</evidence>
<dbReference type="EMBL" id="JANPWB010000013">
    <property type="protein sequence ID" value="KAJ1102794.1"/>
    <property type="molecule type" value="Genomic_DNA"/>
</dbReference>
<gene>
    <name evidence="1" type="ORF">NDU88_000236</name>
</gene>
<keyword evidence="2" id="KW-1185">Reference proteome</keyword>
<accession>A0AAV7MI27</accession>
<dbReference type="Proteomes" id="UP001066276">
    <property type="component" value="Chromosome 9"/>
</dbReference>
<sequence>MGSSALGCNHQLLHGLLGFGVPSPAPSRGARLWGATTSCFMGCSALGCHHQLLHWLLGFGVPSAAASWAAQLWGAITSCFMGCSALGCHHQLLHGMPDFGARLWGASSEAPLQEVGPCLNANASLQTPPAWEAPEKQGLFIL</sequence>
<evidence type="ECO:0000313" key="1">
    <source>
        <dbReference type="EMBL" id="KAJ1102794.1"/>
    </source>
</evidence>
<proteinExistence type="predicted"/>
<reference evidence="1" key="1">
    <citation type="journal article" date="2022" name="bioRxiv">
        <title>Sequencing and chromosome-scale assembly of the giantPleurodeles waltlgenome.</title>
        <authorList>
            <person name="Brown T."/>
            <person name="Elewa A."/>
            <person name="Iarovenko S."/>
            <person name="Subramanian E."/>
            <person name="Araus A.J."/>
            <person name="Petzold A."/>
            <person name="Susuki M."/>
            <person name="Suzuki K.-i.T."/>
            <person name="Hayashi T."/>
            <person name="Toyoda A."/>
            <person name="Oliveira C."/>
            <person name="Osipova E."/>
            <person name="Leigh N.D."/>
            <person name="Simon A."/>
            <person name="Yun M.H."/>
        </authorList>
    </citation>
    <scope>NUCLEOTIDE SEQUENCE</scope>
    <source>
        <strain evidence="1">20211129_DDA</strain>
        <tissue evidence="1">Liver</tissue>
    </source>
</reference>
<comment type="caution">
    <text evidence="1">The sequence shown here is derived from an EMBL/GenBank/DDBJ whole genome shotgun (WGS) entry which is preliminary data.</text>
</comment>
<dbReference type="AlphaFoldDB" id="A0AAV7MI27"/>
<protein>
    <submittedName>
        <fullName evidence="1">Uncharacterized protein</fullName>
    </submittedName>
</protein>
<organism evidence="1 2">
    <name type="scientific">Pleurodeles waltl</name>
    <name type="common">Iberian ribbed newt</name>
    <dbReference type="NCBI Taxonomy" id="8319"/>
    <lineage>
        <taxon>Eukaryota</taxon>
        <taxon>Metazoa</taxon>
        <taxon>Chordata</taxon>
        <taxon>Craniata</taxon>
        <taxon>Vertebrata</taxon>
        <taxon>Euteleostomi</taxon>
        <taxon>Amphibia</taxon>
        <taxon>Batrachia</taxon>
        <taxon>Caudata</taxon>
        <taxon>Salamandroidea</taxon>
        <taxon>Salamandridae</taxon>
        <taxon>Pleurodelinae</taxon>
        <taxon>Pleurodeles</taxon>
    </lineage>
</organism>